<reference evidence="3" key="1">
    <citation type="journal article" date="2011" name="Genome Res.">
        <title>Deep small RNA sequencing from the nematode Ascaris reveals conservation, functional diversification, and novel developmental profiles.</title>
        <authorList>
            <person name="Wang J."/>
            <person name="Czech B."/>
            <person name="Crunk A."/>
            <person name="Wallace A."/>
            <person name="Mitreva M."/>
            <person name="Hannon G.J."/>
            <person name="Davis R.E."/>
        </authorList>
    </citation>
    <scope>NUCLEOTIDE SEQUENCE</scope>
</reference>
<dbReference type="EMBL" id="JI170795">
    <property type="protein sequence ID" value="ADY44777.1"/>
    <property type="molecule type" value="mRNA"/>
</dbReference>
<name>F1L3S3_ASCSU</name>
<feature type="region of interest" description="Disordered" evidence="2">
    <location>
        <begin position="45"/>
        <end position="67"/>
    </location>
</feature>
<evidence type="ECO:0000313" key="3">
    <source>
        <dbReference type="EMBL" id="ADY44777.1"/>
    </source>
</evidence>
<dbReference type="GO" id="GO:0006623">
    <property type="term" value="P:protein targeting to vacuole"/>
    <property type="evidence" value="ECO:0007669"/>
    <property type="project" value="TreeGrafter"/>
</dbReference>
<dbReference type="GO" id="GO:0005773">
    <property type="term" value="C:vacuole"/>
    <property type="evidence" value="ECO:0007669"/>
    <property type="project" value="GOC"/>
</dbReference>
<dbReference type="GO" id="GO:0034657">
    <property type="term" value="C:GID complex"/>
    <property type="evidence" value="ECO:0007669"/>
    <property type="project" value="TreeGrafter"/>
</dbReference>
<feature type="compositionally biased region" description="Acidic residues" evidence="2">
    <location>
        <begin position="55"/>
        <end position="67"/>
    </location>
</feature>
<accession>F1L3S3</accession>
<evidence type="ECO:0008006" key="4">
    <source>
        <dbReference type="Google" id="ProtNLM"/>
    </source>
</evidence>
<dbReference type="PANTHER" id="PTHR14534:SF3">
    <property type="entry name" value="GID COMPLEX SUBUNIT 4 HOMOLOG"/>
    <property type="match status" value="1"/>
</dbReference>
<organism evidence="3">
    <name type="scientific">Ascaris suum</name>
    <name type="common">Pig roundworm</name>
    <name type="synonym">Ascaris lumbricoides</name>
    <dbReference type="NCBI Taxonomy" id="6253"/>
    <lineage>
        <taxon>Eukaryota</taxon>
        <taxon>Metazoa</taxon>
        <taxon>Ecdysozoa</taxon>
        <taxon>Nematoda</taxon>
        <taxon>Chromadorea</taxon>
        <taxon>Rhabditida</taxon>
        <taxon>Spirurina</taxon>
        <taxon>Ascaridomorpha</taxon>
        <taxon>Ascaridoidea</taxon>
        <taxon>Ascarididae</taxon>
        <taxon>Ascaris</taxon>
    </lineage>
</organism>
<dbReference type="AlphaFoldDB" id="F1L3S3"/>
<dbReference type="PANTHER" id="PTHR14534">
    <property type="entry name" value="VACUOLAR IMPORT AND DEGRADATION PROTEIN 24"/>
    <property type="match status" value="1"/>
</dbReference>
<dbReference type="GO" id="GO:0007039">
    <property type="term" value="P:protein catabolic process in the vacuole"/>
    <property type="evidence" value="ECO:0007669"/>
    <property type="project" value="TreeGrafter"/>
</dbReference>
<dbReference type="GO" id="GO:0045721">
    <property type="term" value="P:negative regulation of gluconeogenesis"/>
    <property type="evidence" value="ECO:0007669"/>
    <property type="project" value="TreeGrafter"/>
</dbReference>
<evidence type="ECO:0000256" key="1">
    <source>
        <dbReference type="ARBA" id="ARBA00061469"/>
    </source>
</evidence>
<feature type="compositionally biased region" description="Basic and acidic residues" evidence="2">
    <location>
        <begin position="45"/>
        <end position="54"/>
    </location>
</feature>
<comment type="similarity">
    <text evidence="1">Belongs to the GID4/VID24 family.</text>
</comment>
<dbReference type="InterPro" id="IPR018618">
    <property type="entry name" value="GID4/10-like"/>
</dbReference>
<evidence type="ECO:0000256" key="2">
    <source>
        <dbReference type="SAM" id="MobiDB-lite"/>
    </source>
</evidence>
<proteinExistence type="evidence at transcript level"/>
<dbReference type="GO" id="GO:0043161">
    <property type="term" value="P:proteasome-mediated ubiquitin-dependent protein catabolic process"/>
    <property type="evidence" value="ECO:0007669"/>
    <property type="project" value="TreeGrafter"/>
</dbReference>
<feature type="region of interest" description="Disordered" evidence="2">
    <location>
        <begin position="1"/>
        <end position="21"/>
    </location>
</feature>
<protein>
    <recommendedName>
        <fullName evidence="4">Glucose-induced degradation protein 4</fullName>
    </recommendedName>
</protein>
<dbReference type="Pfam" id="PF09783">
    <property type="entry name" value="Vac_ImportDeg"/>
    <property type="match status" value="1"/>
</dbReference>
<sequence>MEEREGGGAASDGDDLGGVGDDHEFIRRMIESMVDAERDLDVLFFDGPERRDDEDKPEMDENTAQEDLEWRRRADELGDSLRVGSADIVLRDVGREAAIQRGIRAARVFHDDSILMDGNLVTSTRSRGFTFTRSSPHPMFGESRYREDESVASSSSSSGCLPPNACISSRKTVLEEIKNGRSMATPSAHNYDPPLPFGRPPNSLPRGYLFCGARFRGTQRSRNHRFDVEVVIQGVDLSEAYLYGTLHTKGLTAQLQELTTFFHGEIICEKHSFLTNKWDADAEADLNHWQKFTGFREKYGNAITSKSFDYSKMLNDSVMYMRWKEHYLVDESSNRDVTGASFAGFYYIALDEVKGEITGFYYHRQSEMYQLLSLKHVEQTVFDGCELR</sequence>